<reference evidence="9 10" key="1">
    <citation type="submission" date="2025-04" db="UniProtKB">
        <authorList>
            <consortium name="RefSeq"/>
        </authorList>
    </citation>
    <scope>IDENTIFICATION</scope>
</reference>
<dbReference type="GO" id="GO:0008270">
    <property type="term" value="F:zinc ion binding"/>
    <property type="evidence" value="ECO:0007669"/>
    <property type="project" value="UniProtKB-KW"/>
</dbReference>
<dbReference type="InterPro" id="IPR017907">
    <property type="entry name" value="Znf_RING_CS"/>
</dbReference>
<accession>A0A8B7Y582</accession>
<feature type="region of interest" description="Disordered" evidence="6">
    <location>
        <begin position="273"/>
        <end position="299"/>
    </location>
</feature>
<evidence type="ECO:0000256" key="5">
    <source>
        <dbReference type="PROSITE-ProRule" id="PRU00175"/>
    </source>
</evidence>
<evidence type="ECO:0000259" key="7">
    <source>
        <dbReference type="PROSITE" id="PS50089"/>
    </source>
</evidence>
<keyword evidence="3 5" id="KW-0863">Zinc-finger</keyword>
<gene>
    <name evidence="9 10" type="primary">LOC110978031</name>
</gene>
<dbReference type="SMART" id="SM00184">
    <property type="entry name" value="RING"/>
    <property type="match status" value="1"/>
</dbReference>
<keyword evidence="8" id="KW-1185">Reference proteome</keyword>
<dbReference type="PROSITE" id="PS00518">
    <property type="entry name" value="ZF_RING_1"/>
    <property type="match status" value="1"/>
</dbReference>
<keyword evidence="4" id="KW-0862">Zinc</keyword>
<dbReference type="PANTHER" id="PTHR12109">
    <property type="entry name" value="RING FINGER PROTEIN 141-RELATED"/>
    <property type="match status" value="1"/>
</dbReference>
<dbReference type="RefSeq" id="XP_022088358.1">
    <property type="nucleotide sequence ID" value="XM_022232666.1"/>
</dbReference>
<dbReference type="Gene3D" id="3.30.40.10">
    <property type="entry name" value="Zinc/RING finger domain, C3HC4 (zinc finger)"/>
    <property type="match status" value="1"/>
</dbReference>
<keyword evidence="2" id="KW-0479">Metal-binding</keyword>
<dbReference type="GO" id="GO:0004842">
    <property type="term" value="F:ubiquitin-protein transferase activity"/>
    <property type="evidence" value="ECO:0007669"/>
    <property type="project" value="TreeGrafter"/>
</dbReference>
<evidence type="ECO:0000313" key="9">
    <source>
        <dbReference type="RefSeq" id="XP_022088358.1"/>
    </source>
</evidence>
<name>A0A8B7Y582_ACAPL</name>
<evidence type="ECO:0000256" key="1">
    <source>
        <dbReference type="ARBA" id="ARBA00022017"/>
    </source>
</evidence>
<dbReference type="GO" id="GO:0051865">
    <property type="term" value="P:protein autoubiquitination"/>
    <property type="evidence" value="ECO:0007669"/>
    <property type="project" value="TreeGrafter"/>
</dbReference>
<dbReference type="SUPFAM" id="SSF57850">
    <property type="entry name" value="RING/U-box"/>
    <property type="match status" value="1"/>
</dbReference>
<proteinExistence type="predicted"/>
<dbReference type="InterPro" id="IPR013083">
    <property type="entry name" value="Znf_RING/FYVE/PHD"/>
</dbReference>
<dbReference type="RefSeq" id="XP_022088359.1">
    <property type="nucleotide sequence ID" value="XM_022232667.1"/>
</dbReference>
<evidence type="ECO:0000256" key="3">
    <source>
        <dbReference type="ARBA" id="ARBA00022771"/>
    </source>
</evidence>
<dbReference type="AlphaFoldDB" id="A0A8B7Y582"/>
<evidence type="ECO:0000256" key="4">
    <source>
        <dbReference type="ARBA" id="ARBA00022833"/>
    </source>
</evidence>
<protein>
    <recommendedName>
        <fullName evidence="1">RING finger protein 141</fullName>
    </recommendedName>
</protein>
<evidence type="ECO:0000256" key="2">
    <source>
        <dbReference type="ARBA" id="ARBA00022723"/>
    </source>
</evidence>
<dbReference type="OMA" id="QVHIFSE"/>
<evidence type="ECO:0000313" key="8">
    <source>
        <dbReference type="Proteomes" id="UP000694845"/>
    </source>
</evidence>
<dbReference type="PROSITE" id="PS50089">
    <property type="entry name" value="ZF_RING_2"/>
    <property type="match status" value="1"/>
</dbReference>
<feature type="region of interest" description="Disordered" evidence="6">
    <location>
        <begin position="153"/>
        <end position="182"/>
    </location>
</feature>
<dbReference type="Proteomes" id="UP000694845">
    <property type="component" value="Unplaced"/>
</dbReference>
<dbReference type="PANTHER" id="PTHR12109:SF3">
    <property type="entry name" value="RING FINGER PROTEIN 141"/>
    <property type="match status" value="1"/>
</dbReference>
<dbReference type="InterPro" id="IPR047126">
    <property type="entry name" value="RNF141-like"/>
</dbReference>
<sequence length="299" mass="33426">MGHSHSSGANKHGSLWEWRDFVFSQGHLLKQLATLKYADFVQAVDSLNTISNTLSSSKGRYLIFSIIPGTDCTTILWKSRVRIQCCKMMYGDDKCESTRTMTLRQFVQVYDSIMQQCQSIEDRLNTSEACKDAASGGGNDDAARCTCGLDRAPEEEASGAEGREELGELEEDDQPQSRTPGGWLEVSTIFATVEQVSLESIDEGDCCICMEKKADIVLSCTHTYCQLCIEDWRKQHNTCPMCMDDMGNAKDLWALPDKPDADEMTAYLMSIADSKEQRRGGNPQASRQQVEEWEAVSFD</sequence>
<dbReference type="InterPro" id="IPR043400">
    <property type="entry name" value="RING-HC_RNF141"/>
</dbReference>
<dbReference type="CDD" id="cd16545">
    <property type="entry name" value="RING-HC_RNF141"/>
    <property type="match status" value="1"/>
</dbReference>
<dbReference type="Pfam" id="PF13639">
    <property type="entry name" value="zf-RING_2"/>
    <property type="match status" value="1"/>
</dbReference>
<evidence type="ECO:0000313" key="10">
    <source>
        <dbReference type="RefSeq" id="XP_022088359.1"/>
    </source>
</evidence>
<dbReference type="KEGG" id="aplc:110978031"/>
<dbReference type="InterPro" id="IPR001841">
    <property type="entry name" value="Znf_RING"/>
</dbReference>
<organism evidence="8 10">
    <name type="scientific">Acanthaster planci</name>
    <name type="common">Crown-of-thorns starfish</name>
    <dbReference type="NCBI Taxonomy" id="133434"/>
    <lineage>
        <taxon>Eukaryota</taxon>
        <taxon>Metazoa</taxon>
        <taxon>Echinodermata</taxon>
        <taxon>Eleutherozoa</taxon>
        <taxon>Asterozoa</taxon>
        <taxon>Asteroidea</taxon>
        <taxon>Valvatacea</taxon>
        <taxon>Valvatida</taxon>
        <taxon>Acanthasteridae</taxon>
        <taxon>Acanthaster</taxon>
    </lineage>
</organism>
<dbReference type="OrthoDB" id="1630758at2759"/>
<evidence type="ECO:0000256" key="6">
    <source>
        <dbReference type="SAM" id="MobiDB-lite"/>
    </source>
</evidence>
<dbReference type="GeneID" id="110978031"/>
<feature type="domain" description="RING-type" evidence="7">
    <location>
        <begin position="206"/>
        <end position="242"/>
    </location>
</feature>